<sequence>MGDSLTALEREAATYVWGRQDAGEGERDTMRTFAFAEAYRAHAQRFQTRAICGRSPLQTAWERWVCHGDIETVHQPDCDHHGSQDDDGAAGGPVGGSRSNAAGLGSGPGA</sequence>
<keyword evidence="3" id="KW-1185">Reference proteome</keyword>
<comment type="caution">
    <text evidence="2">The sequence shown here is derived from an EMBL/GenBank/DDBJ whole genome shotgun (WGS) entry which is preliminary data.</text>
</comment>
<gene>
    <name evidence="2" type="ORF">GCM10010201_21030</name>
</gene>
<evidence type="ECO:0000256" key="1">
    <source>
        <dbReference type="SAM" id="MobiDB-lite"/>
    </source>
</evidence>
<organism evidence="2 3">
    <name type="scientific">Pilimelia columellifera subsp. columellifera</name>
    <dbReference type="NCBI Taxonomy" id="706583"/>
    <lineage>
        <taxon>Bacteria</taxon>
        <taxon>Bacillati</taxon>
        <taxon>Actinomycetota</taxon>
        <taxon>Actinomycetes</taxon>
        <taxon>Micromonosporales</taxon>
        <taxon>Micromonosporaceae</taxon>
        <taxon>Pilimelia</taxon>
    </lineage>
</organism>
<evidence type="ECO:0000313" key="2">
    <source>
        <dbReference type="EMBL" id="GAA2522703.1"/>
    </source>
</evidence>
<feature type="region of interest" description="Disordered" evidence="1">
    <location>
        <begin position="73"/>
        <end position="110"/>
    </location>
</feature>
<proteinExistence type="predicted"/>
<dbReference type="EMBL" id="BAAARY010000008">
    <property type="protein sequence ID" value="GAA2522703.1"/>
    <property type="molecule type" value="Genomic_DNA"/>
</dbReference>
<reference evidence="3" key="1">
    <citation type="journal article" date="2019" name="Int. J. Syst. Evol. Microbiol.">
        <title>The Global Catalogue of Microorganisms (GCM) 10K type strain sequencing project: providing services to taxonomists for standard genome sequencing and annotation.</title>
        <authorList>
            <consortium name="The Broad Institute Genomics Platform"/>
            <consortium name="The Broad Institute Genome Sequencing Center for Infectious Disease"/>
            <person name="Wu L."/>
            <person name="Ma J."/>
        </authorList>
    </citation>
    <scope>NUCLEOTIDE SEQUENCE [LARGE SCALE GENOMIC DNA]</scope>
    <source>
        <strain evidence="3">JCM 3367</strain>
    </source>
</reference>
<protein>
    <submittedName>
        <fullName evidence="2">Uncharacterized protein</fullName>
    </submittedName>
</protein>
<evidence type="ECO:0000313" key="3">
    <source>
        <dbReference type="Proteomes" id="UP001499978"/>
    </source>
</evidence>
<feature type="compositionally biased region" description="Basic and acidic residues" evidence="1">
    <location>
        <begin position="73"/>
        <end position="84"/>
    </location>
</feature>
<name>A0ABP6ASW6_9ACTN</name>
<accession>A0ABP6ASW6</accession>
<dbReference type="RefSeq" id="WP_344171747.1">
    <property type="nucleotide sequence ID" value="NZ_BAAARY010000008.1"/>
</dbReference>
<dbReference type="Proteomes" id="UP001499978">
    <property type="component" value="Unassembled WGS sequence"/>
</dbReference>